<protein>
    <submittedName>
        <fullName evidence="3">Arylsulfatase A-like enzyme</fullName>
    </submittedName>
</protein>
<accession>A0A4R1NJF3</accession>
<dbReference type="SUPFAM" id="SSF53649">
    <property type="entry name" value="Alkaline phosphatase-like"/>
    <property type="match status" value="1"/>
</dbReference>
<evidence type="ECO:0000259" key="2">
    <source>
        <dbReference type="Pfam" id="PF00884"/>
    </source>
</evidence>
<dbReference type="GO" id="GO:0004065">
    <property type="term" value="F:arylsulfatase activity"/>
    <property type="evidence" value="ECO:0007669"/>
    <property type="project" value="TreeGrafter"/>
</dbReference>
<evidence type="ECO:0000313" key="4">
    <source>
        <dbReference type="Proteomes" id="UP000295673"/>
    </source>
</evidence>
<dbReference type="Gene3D" id="3.40.720.10">
    <property type="entry name" value="Alkaline Phosphatase, subunit A"/>
    <property type="match status" value="1"/>
</dbReference>
<dbReference type="RefSeq" id="WP_132858442.1">
    <property type="nucleotide sequence ID" value="NZ_SMGR01000001.1"/>
</dbReference>
<keyword evidence="4" id="KW-1185">Reference proteome</keyword>
<evidence type="ECO:0000313" key="3">
    <source>
        <dbReference type="EMBL" id="TCL08304.1"/>
    </source>
</evidence>
<dbReference type="Pfam" id="PF00884">
    <property type="entry name" value="Sulfatase"/>
    <property type="match status" value="1"/>
</dbReference>
<organism evidence="3 4">
    <name type="scientific">Shimia isoporae</name>
    <dbReference type="NCBI Taxonomy" id="647720"/>
    <lineage>
        <taxon>Bacteria</taxon>
        <taxon>Pseudomonadati</taxon>
        <taxon>Pseudomonadota</taxon>
        <taxon>Alphaproteobacteria</taxon>
        <taxon>Rhodobacterales</taxon>
        <taxon>Roseobacteraceae</taxon>
    </lineage>
</organism>
<dbReference type="PANTHER" id="PTHR42693">
    <property type="entry name" value="ARYLSULFATASE FAMILY MEMBER"/>
    <property type="match status" value="1"/>
</dbReference>
<dbReference type="InterPro" id="IPR050738">
    <property type="entry name" value="Sulfatase"/>
</dbReference>
<reference evidence="3 4" key="1">
    <citation type="submission" date="2019-03" db="EMBL/GenBank/DDBJ databases">
        <title>Genomic Encyclopedia of Archaeal and Bacterial Type Strains, Phase II (KMG-II): from individual species to whole genera.</title>
        <authorList>
            <person name="Goeker M."/>
        </authorList>
    </citation>
    <scope>NUCLEOTIDE SEQUENCE [LARGE SCALE GENOMIC DNA]</scope>
    <source>
        <strain evidence="3 4">DSM 26433</strain>
    </source>
</reference>
<dbReference type="OrthoDB" id="9795675at2"/>
<comment type="similarity">
    <text evidence="1">Belongs to the sulfatase family.</text>
</comment>
<dbReference type="InterPro" id="IPR017850">
    <property type="entry name" value="Alkaline_phosphatase_core_sf"/>
</dbReference>
<dbReference type="EMBL" id="SMGR01000001">
    <property type="protein sequence ID" value="TCL08304.1"/>
    <property type="molecule type" value="Genomic_DNA"/>
</dbReference>
<dbReference type="PANTHER" id="PTHR42693:SF33">
    <property type="entry name" value="ARYLSULFATASE"/>
    <property type="match status" value="1"/>
</dbReference>
<comment type="caution">
    <text evidence="3">The sequence shown here is derived from an EMBL/GenBank/DDBJ whole genome shotgun (WGS) entry which is preliminary data.</text>
</comment>
<sequence length="509" mass="57746">MSKAPNVLLISTDQQRGDCIGPEGRGVRTPNLDKIGRNGVRFSKCITPHPMCQAARASILTGKLPYSHGVRDNGRDMDLSLADQGLGGLFSNAGYDTYFIGKAHLSSQQTFEPTGRPECYKSAGDFGPEWRGSYMGFDDVQLMLRPHHHTQWYPAPEALHYEYWLDQGGKGEDRWTRAKDRLQPDTAHFQTWRSGLEAPWHSSPWIGDRTVDMIRNKGDKPLMAWVSFPDPHPPFLSPEPWCDMYDRDEVTIARHPTLDLEARPWWHRVFVEDRAKPIKQGAEHNAGGVDWGQKGDLNEVALRDLTRIYFGMISSVDYEIGRILQALEETGELEHTYVIFISDHGEWLGDHGLLLKGPMLYDGLLRVPCLIQGPDIPKDRVINDPVGTIDVLATATDLAGIASPDTHGKSWRPLWDGTENRDFALAEYEVDALRSAVDMDLMTVRSGRYRMSMDLKTDTGELYDMQDDPDEMVNRFDDPDFAAIRREHHDMIRSRPNDMIPVSPRVGWH</sequence>
<dbReference type="Proteomes" id="UP000295673">
    <property type="component" value="Unassembled WGS sequence"/>
</dbReference>
<dbReference type="AlphaFoldDB" id="A0A4R1NJF3"/>
<feature type="domain" description="Sulfatase N-terminal" evidence="2">
    <location>
        <begin position="5"/>
        <end position="401"/>
    </location>
</feature>
<gene>
    <name evidence="3" type="ORF">BXY66_0341</name>
</gene>
<proteinExistence type="inferred from homology"/>
<name>A0A4R1NJF3_9RHOB</name>
<dbReference type="InterPro" id="IPR000917">
    <property type="entry name" value="Sulfatase_N"/>
</dbReference>
<evidence type="ECO:0000256" key="1">
    <source>
        <dbReference type="ARBA" id="ARBA00008779"/>
    </source>
</evidence>